<feature type="region of interest" description="Disordered" evidence="1">
    <location>
        <begin position="53"/>
        <end position="117"/>
    </location>
</feature>
<proteinExistence type="predicted"/>
<gene>
    <name evidence="2" type="primary">OSJNBb0015J03.14</name>
</gene>
<reference evidence="3" key="1">
    <citation type="journal article" date="2005" name="Nature">
        <title>The map-based sequence of the rice genome.</title>
        <authorList>
            <consortium name="International rice genome sequencing project (IRGSP)"/>
            <person name="Matsumoto T."/>
            <person name="Wu J."/>
            <person name="Kanamori H."/>
            <person name="Katayose Y."/>
            <person name="Fujisawa M."/>
            <person name="Namiki N."/>
            <person name="Mizuno H."/>
            <person name="Yamamoto K."/>
            <person name="Antonio B.A."/>
            <person name="Baba T."/>
            <person name="Sakata K."/>
            <person name="Nagamura Y."/>
            <person name="Aoki H."/>
            <person name="Arikawa K."/>
            <person name="Arita K."/>
            <person name="Bito T."/>
            <person name="Chiden Y."/>
            <person name="Fujitsuka N."/>
            <person name="Fukunaka R."/>
            <person name="Hamada M."/>
            <person name="Harada C."/>
            <person name="Hayashi A."/>
            <person name="Hijishita S."/>
            <person name="Honda M."/>
            <person name="Hosokawa S."/>
            <person name="Ichikawa Y."/>
            <person name="Idonuma A."/>
            <person name="Iijima M."/>
            <person name="Ikeda M."/>
            <person name="Ikeno M."/>
            <person name="Ito K."/>
            <person name="Ito S."/>
            <person name="Ito T."/>
            <person name="Ito Y."/>
            <person name="Ito Y."/>
            <person name="Iwabuchi A."/>
            <person name="Kamiya K."/>
            <person name="Karasawa W."/>
            <person name="Kurita K."/>
            <person name="Katagiri S."/>
            <person name="Kikuta A."/>
            <person name="Kobayashi H."/>
            <person name="Kobayashi N."/>
            <person name="Machita K."/>
            <person name="Maehara T."/>
            <person name="Masukawa M."/>
            <person name="Mizubayashi T."/>
            <person name="Mukai Y."/>
            <person name="Nagasaki H."/>
            <person name="Nagata Y."/>
            <person name="Naito S."/>
            <person name="Nakashima M."/>
            <person name="Nakama Y."/>
            <person name="Nakamichi Y."/>
            <person name="Nakamura M."/>
            <person name="Meguro A."/>
            <person name="Negishi M."/>
            <person name="Ohta I."/>
            <person name="Ohta T."/>
            <person name="Okamoto M."/>
            <person name="Ono N."/>
            <person name="Saji S."/>
            <person name="Sakaguchi M."/>
            <person name="Sakai K."/>
            <person name="Shibata M."/>
            <person name="Shimokawa T."/>
            <person name="Song J."/>
            <person name="Takazaki Y."/>
            <person name="Terasawa K."/>
            <person name="Tsugane M."/>
            <person name="Tsuji K."/>
            <person name="Ueda S."/>
            <person name="Waki K."/>
            <person name="Yamagata H."/>
            <person name="Yamamoto M."/>
            <person name="Yamamoto S."/>
            <person name="Yamane H."/>
            <person name="Yoshiki S."/>
            <person name="Yoshihara R."/>
            <person name="Yukawa K."/>
            <person name="Zhong H."/>
            <person name="Yano M."/>
            <person name="Yuan Q."/>
            <person name="Ouyang S."/>
            <person name="Liu J."/>
            <person name="Jones K.M."/>
            <person name="Gansberger K."/>
            <person name="Moffat K."/>
            <person name="Hill J."/>
            <person name="Bera J."/>
            <person name="Fadrosh D."/>
            <person name="Jin S."/>
            <person name="Johri S."/>
            <person name="Kim M."/>
            <person name="Overton L."/>
            <person name="Reardon M."/>
            <person name="Tsitrin T."/>
            <person name="Vuong H."/>
            <person name="Weaver B."/>
            <person name="Ciecko A."/>
            <person name="Tallon L."/>
            <person name="Jackson J."/>
            <person name="Pai G."/>
            <person name="Aken S.V."/>
            <person name="Utterback T."/>
            <person name="Reidmuller S."/>
            <person name="Feldblyum T."/>
            <person name="Hsiao J."/>
            <person name="Zismann V."/>
            <person name="Iobst S."/>
            <person name="de Vazeille A.R."/>
            <person name="Buell C.R."/>
            <person name="Ying K."/>
            <person name="Li Y."/>
            <person name="Lu T."/>
            <person name="Huang Y."/>
            <person name="Zhao Q."/>
            <person name="Feng Q."/>
            <person name="Zhang L."/>
            <person name="Zhu J."/>
            <person name="Weng Q."/>
            <person name="Mu J."/>
            <person name="Lu Y."/>
            <person name="Fan D."/>
            <person name="Liu Y."/>
            <person name="Guan J."/>
            <person name="Zhang Y."/>
            <person name="Yu S."/>
            <person name="Liu X."/>
            <person name="Zhang Y."/>
            <person name="Hong G."/>
            <person name="Han B."/>
            <person name="Choisne N."/>
            <person name="Demange N."/>
            <person name="Orjeda G."/>
            <person name="Samain S."/>
            <person name="Cattolico L."/>
            <person name="Pelletier E."/>
            <person name="Couloux A."/>
            <person name="Segurens B."/>
            <person name="Wincker P."/>
            <person name="D'Hont A."/>
            <person name="Scarpelli C."/>
            <person name="Weissenbach J."/>
            <person name="Salanoubat M."/>
            <person name="Quetier F."/>
            <person name="Yu Y."/>
            <person name="Kim H.R."/>
            <person name="Rambo T."/>
            <person name="Currie J."/>
            <person name="Collura K."/>
            <person name="Luo M."/>
            <person name="Yang T."/>
            <person name="Ammiraju J.S.S."/>
            <person name="Engler F."/>
            <person name="Soderlund C."/>
            <person name="Wing R.A."/>
            <person name="Palmer L.E."/>
            <person name="de la Bastide M."/>
            <person name="Spiegel L."/>
            <person name="Nascimento L."/>
            <person name="Zutavern T."/>
            <person name="O'Shaughnessy A."/>
            <person name="Dike S."/>
            <person name="Dedhia N."/>
            <person name="Preston R."/>
            <person name="Balija V."/>
            <person name="McCombie W.R."/>
            <person name="Chow T."/>
            <person name="Chen H."/>
            <person name="Chung M."/>
            <person name="Chen C."/>
            <person name="Shaw J."/>
            <person name="Wu H."/>
            <person name="Hsiao K."/>
            <person name="Chao Y."/>
            <person name="Chu M."/>
            <person name="Cheng C."/>
            <person name="Hour A."/>
            <person name="Lee P."/>
            <person name="Lin S."/>
            <person name="Lin Y."/>
            <person name="Liou J."/>
            <person name="Liu S."/>
            <person name="Hsing Y."/>
            <person name="Raghuvanshi S."/>
            <person name="Mohanty A."/>
            <person name="Bharti A.K."/>
            <person name="Gaur A."/>
            <person name="Gupta V."/>
            <person name="Kumar D."/>
            <person name="Ravi V."/>
            <person name="Vij S."/>
            <person name="Kapur A."/>
            <person name="Khurana P."/>
            <person name="Khurana P."/>
            <person name="Khurana J.P."/>
            <person name="Tyagi A.K."/>
            <person name="Gaikwad K."/>
            <person name="Singh A."/>
            <person name="Dalal V."/>
            <person name="Srivastava S."/>
            <person name="Dixit A."/>
            <person name="Pal A.K."/>
            <person name="Ghazi I.A."/>
            <person name="Yadav M."/>
            <person name="Pandit A."/>
            <person name="Bhargava A."/>
            <person name="Sureshbabu K."/>
            <person name="Batra K."/>
            <person name="Sharma T.R."/>
            <person name="Mohapatra T."/>
            <person name="Singh N.K."/>
            <person name="Messing J."/>
            <person name="Nelson A.B."/>
            <person name="Fuks G."/>
            <person name="Kavchok S."/>
            <person name="Keizer G."/>
            <person name="Linton E."/>
            <person name="Llaca V."/>
            <person name="Song R."/>
            <person name="Tanyolac B."/>
            <person name="Young S."/>
            <person name="Ho-Il K."/>
            <person name="Hahn J.H."/>
            <person name="Sangsakoo G."/>
            <person name="Vanavichit A."/>
            <person name="de Mattos Luiz.A.T."/>
            <person name="Zimmer P.D."/>
            <person name="Malone G."/>
            <person name="Dellagostin O."/>
            <person name="de Oliveira A.C."/>
            <person name="Bevan M."/>
            <person name="Bancroft I."/>
            <person name="Minx P."/>
            <person name="Cordum H."/>
            <person name="Wilson R."/>
            <person name="Cheng Z."/>
            <person name="Jin W."/>
            <person name="Jiang J."/>
            <person name="Leong S.A."/>
            <person name="Iwama H."/>
            <person name="Gojobori T."/>
            <person name="Itoh T."/>
            <person name="Niimura Y."/>
            <person name="Fujii Y."/>
            <person name="Habara T."/>
            <person name="Sakai H."/>
            <person name="Sato Y."/>
            <person name="Wilson G."/>
            <person name="Kumar K."/>
            <person name="McCouch S."/>
            <person name="Juretic N."/>
            <person name="Hoen D."/>
            <person name="Wright S."/>
            <person name="Bruskiewich R."/>
            <person name="Bureau T."/>
            <person name="Miyao A."/>
            <person name="Hirochika H."/>
            <person name="Nishikawa T."/>
            <person name="Kadowaki K."/>
            <person name="Sugiura M."/>
            <person name="Burr B."/>
            <person name="Sasaki T."/>
        </authorList>
    </citation>
    <scope>NUCLEOTIDE SEQUENCE [LARGE SCALE GENOMIC DNA]</scope>
    <source>
        <strain evidence="3">cv. Nipponbare</strain>
    </source>
</reference>
<name>Q8LMD0_ORYSJ</name>
<dbReference type="Proteomes" id="UP000000763">
    <property type="component" value="Chromosome 10"/>
</dbReference>
<dbReference type="EMBL" id="AC116603">
    <property type="protein sequence ID" value="AAM74378.1"/>
    <property type="molecule type" value="Genomic_DNA"/>
</dbReference>
<evidence type="ECO:0000313" key="3">
    <source>
        <dbReference type="Proteomes" id="UP000000763"/>
    </source>
</evidence>
<protein>
    <submittedName>
        <fullName evidence="2">Uncharacterized protein</fullName>
    </submittedName>
</protein>
<evidence type="ECO:0000256" key="1">
    <source>
        <dbReference type="SAM" id="MobiDB-lite"/>
    </source>
</evidence>
<feature type="compositionally biased region" description="Basic and acidic residues" evidence="1">
    <location>
        <begin position="64"/>
        <end position="78"/>
    </location>
</feature>
<reference evidence="3" key="2">
    <citation type="journal article" date="2008" name="Nucleic Acids Res.">
        <title>The rice annotation project database (RAP-DB): 2008 update.</title>
        <authorList>
            <consortium name="The rice annotation project (RAP)"/>
        </authorList>
    </citation>
    <scope>GENOME REANNOTATION</scope>
    <source>
        <strain evidence="3">cv. Nipponbare</strain>
    </source>
</reference>
<organism evidence="2 3">
    <name type="scientific">Oryza sativa subsp. japonica</name>
    <name type="common">Rice</name>
    <dbReference type="NCBI Taxonomy" id="39947"/>
    <lineage>
        <taxon>Eukaryota</taxon>
        <taxon>Viridiplantae</taxon>
        <taxon>Streptophyta</taxon>
        <taxon>Embryophyta</taxon>
        <taxon>Tracheophyta</taxon>
        <taxon>Spermatophyta</taxon>
        <taxon>Magnoliopsida</taxon>
        <taxon>Liliopsida</taxon>
        <taxon>Poales</taxon>
        <taxon>Poaceae</taxon>
        <taxon>BOP clade</taxon>
        <taxon>Oryzoideae</taxon>
        <taxon>Oryzeae</taxon>
        <taxon>Oryzinae</taxon>
        <taxon>Oryza</taxon>
        <taxon>Oryza sativa</taxon>
    </lineage>
</organism>
<evidence type="ECO:0000313" key="2">
    <source>
        <dbReference type="EMBL" id="AAM74378.1"/>
    </source>
</evidence>
<dbReference type="AlphaFoldDB" id="Q8LMD0"/>
<sequence length="117" mass="11878">MATRGDGTARRSIGTASTMARAGLEAVMATAVTRWRGSGAGLKGDGVAMERGAATGRCTARQWSRRDGDGDGTRRGNDDDATATAKRRRAARLSDGDSDGDTTACGGVGCKAAARQG</sequence>
<accession>Q8LMD0</accession>